<accession>A0AAV7RJY5</accession>
<dbReference type="EMBL" id="JANPWB010000009">
    <property type="protein sequence ID" value="KAJ1152761.1"/>
    <property type="molecule type" value="Genomic_DNA"/>
</dbReference>
<comment type="caution">
    <text evidence="2">The sequence shown here is derived from an EMBL/GenBank/DDBJ whole genome shotgun (WGS) entry which is preliminary data.</text>
</comment>
<dbReference type="AlphaFoldDB" id="A0AAV7RJY5"/>
<evidence type="ECO:0000313" key="2">
    <source>
        <dbReference type="EMBL" id="KAJ1152761.1"/>
    </source>
</evidence>
<name>A0AAV7RJY5_PLEWA</name>
<proteinExistence type="predicted"/>
<gene>
    <name evidence="2" type="ORF">NDU88_005536</name>
</gene>
<dbReference type="Proteomes" id="UP001066276">
    <property type="component" value="Chromosome 5"/>
</dbReference>
<feature type="region of interest" description="Disordered" evidence="1">
    <location>
        <begin position="1"/>
        <end position="50"/>
    </location>
</feature>
<evidence type="ECO:0000313" key="3">
    <source>
        <dbReference type="Proteomes" id="UP001066276"/>
    </source>
</evidence>
<sequence length="113" mass="12251">MPGGRTLGKQSGKPSRQFLEALQHSRSPSSASEVHPLTPPSTMADPAQGATMDSILQEISAVGRRLEGMDNAMASLTVETKSMHLDIAGFQSRVTGLEQRVLMVDRDQELLYL</sequence>
<keyword evidence="3" id="KW-1185">Reference proteome</keyword>
<reference evidence="2" key="1">
    <citation type="journal article" date="2022" name="bioRxiv">
        <title>Sequencing and chromosome-scale assembly of the giantPleurodeles waltlgenome.</title>
        <authorList>
            <person name="Brown T."/>
            <person name="Elewa A."/>
            <person name="Iarovenko S."/>
            <person name="Subramanian E."/>
            <person name="Araus A.J."/>
            <person name="Petzold A."/>
            <person name="Susuki M."/>
            <person name="Suzuki K.-i.T."/>
            <person name="Hayashi T."/>
            <person name="Toyoda A."/>
            <person name="Oliveira C."/>
            <person name="Osipova E."/>
            <person name="Leigh N.D."/>
            <person name="Simon A."/>
            <person name="Yun M.H."/>
        </authorList>
    </citation>
    <scope>NUCLEOTIDE SEQUENCE</scope>
    <source>
        <strain evidence="2">20211129_DDA</strain>
        <tissue evidence="2">Liver</tissue>
    </source>
</reference>
<evidence type="ECO:0000256" key="1">
    <source>
        <dbReference type="SAM" id="MobiDB-lite"/>
    </source>
</evidence>
<protein>
    <submittedName>
        <fullName evidence="2">Uncharacterized protein</fullName>
    </submittedName>
</protein>
<organism evidence="2 3">
    <name type="scientific">Pleurodeles waltl</name>
    <name type="common">Iberian ribbed newt</name>
    <dbReference type="NCBI Taxonomy" id="8319"/>
    <lineage>
        <taxon>Eukaryota</taxon>
        <taxon>Metazoa</taxon>
        <taxon>Chordata</taxon>
        <taxon>Craniata</taxon>
        <taxon>Vertebrata</taxon>
        <taxon>Euteleostomi</taxon>
        <taxon>Amphibia</taxon>
        <taxon>Batrachia</taxon>
        <taxon>Caudata</taxon>
        <taxon>Salamandroidea</taxon>
        <taxon>Salamandridae</taxon>
        <taxon>Pleurodelinae</taxon>
        <taxon>Pleurodeles</taxon>
    </lineage>
</organism>